<dbReference type="GO" id="GO:0032456">
    <property type="term" value="P:endocytic recycling"/>
    <property type="evidence" value="ECO:0007669"/>
    <property type="project" value="InterPro"/>
</dbReference>
<feature type="domain" description="Syndetin C-terminal" evidence="1">
    <location>
        <begin position="294"/>
        <end position="378"/>
    </location>
</feature>
<gene>
    <name evidence="2" type="ORF">IFM89_036380</name>
</gene>
<evidence type="ECO:0000313" key="2">
    <source>
        <dbReference type="EMBL" id="KAF9595052.1"/>
    </source>
</evidence>
<dbReference type="EMBL" id="JADFTS010000008">
    <property type="protein sequence ID" value="KAF9595052.1"/>
    <property type="molecule type" value="Genomic_DNA"/>
</dbReference>
<dbReference type="GO" id="GO:1990745">
    <property type="term" value="C:EARP complex"/>
    <property type="evidence" value="ECO:0007669"/>
    <property type="project" value="InterPro"/>
</dbReference>
<reference evidence="2 3" key="1">
    <citation type="submission" date="2020-10" db="EMBL/GenBank/DDBJ databases">
        <title>The Coptis chinensis genome and diversification of protoberbering-type alkaloids.</title>
        <authorList>
            <person name="Wang B."/>
            <person name="Shu S."/>
            <person name="Song C."/>
            <person name="Liu Y."/>
        </authorList>
    </citation>
    <scope>NUCLEOTIDE SEQUENCE [LARGE SCALE GENOMIC DNA]</scope>
    <source>
        <strain evidence="2">HL-2020</strain>
        <tissue evidence="2">Leaf</tissue>
    </source>
</reference>
<comment type="caution">
    <text evidence="2">The sequence shown here is derived from an EMBL/GenBank/DDBJ whole genome shotgun (WGS) entry which is preliminary data.</text>
</comment>
<sequence>MQVVSFAGLVGDGAPIIVPTDGNSGRVRALHSRKSPDPVESGNQKNGFSRWVKVENPFLIKLTNGSKEHPNFSYTEAIMPGAIGDKTLDILRHDNFSPRNSDVNHINGSNAVSEDENEDLLADFIDEDSQLPSRISKPNHSRRRSSNWNEEDITAQTGSSLCLLRLMDKYARLMQKLEIINAEFFKRDINLSGKVFTDPSTYRLKVTISRITQDCDQWIKPHNVAFSPSSPTSDVTPTSPFSANFGHAPSISFGLKKKGLQCYCFLRVFILFLLLLIVSSDSDSLCVTGKMFRAETIQIVKEILHRSKSHMQSMLQQNNAAMVEDFYASLVDSVPDLTEHIHRTTARSHLHISGYVDRIANAKWELKDLGLEHNGLVSLDLLMVVLMHLFLSLSFF</sequence>
<name>A0A835HB65_9MAGN</name>
<dbReference type="OrthoDB" id="10263345at2759"/>
<evidence type="ECO:0000313" key="3">
    <source>
        <dbReference type="Proteomes" id="UP000631114"/>
    </source>
</evidence>
<evidence type="ECO:0000259" key="1">
    <source>
        <dbReference type="Pfam" id="PF10474"/>
    </source>
</evidence>
<dbReference type="GO" id="GO:0042147">
    <property type="term" value="P:retrograde transport, endosome to Golgi"/>
    <property type="evidence" value="ECO:0007669"/>
    <property type="project" value="InterPro"/>
</dbReference>
<dbReference type="Pfam" id="PF10474">
    <property type="entry name" value="Syndetin_C"/>
    <property type="match status" value="1"/>
</dbReference>
<dbReference type="InterPro" id="IPR019514">
    <property type="entry name" value="Syndetin_C"/>
</dbReference>
<proteinExistence type="predicted"/>
<protein>
    <recommendedName>
        <fullName evidence="1">Syndetin C-terminal domain-containing protein</fullName>
    </recommendedName>
</protein>
<dbReference type="InterPro" id="IPR040047">
    <property type="entry name" value="VPS50"/>
</dbReference>
<dbReference type="PANTHER" id="PTHR13258:SF0">
    <property type="entry name" value="SYNDETIN"/>
    <property type="match status" value="1"/>
</dbReference>
<dbReference type="AlphaFoldDB" id="A0A835HB65"/>
<dbReference type="GO" id="GO:0005829">
    <property type="term" value="C:cytosol"/>
    <property type="evidence" value="ECO:0007669"/>
    <property type="project" value="GOC"/>
</dbReference>
<dbReference type="GO" id="GO:0000149">
    <property type="term" value="F:SNARE binding"/>
    <property type="evidence" value="ECO:0007669"/>
    <property type="project" value="TreeGrafter"/>
</dbReference>
<dbReference type="Proteomes" id="UP000631114">
    <property type="component" value="Unassembled WGS sequence"/>
</dbReference>
<organism evidence="2 3">
    <name type="scientific">Coptis chinensis</name>
    <dbReference type="NCBI Taxonomy" id="261450"/>
    <lineage>
        <taxon>Eukaryota</taxon>
        <taxon>Viridiplantae</taxon>
        <taxon>Streptophyta</taxon>
        <taxon>Embryophyta</taxon>
        <taxon>Tracheophyta</taxon>
        <taxon>Spermatophyta</taxon>
        <taxon>Magnoliopsida</taxon>
        <taxon>Ranunculales</taxon>
        <taxon>Ranunculaceae</taxon>
        <taxon>Coptidoideae</taxon>
        <taxon>Coptis</taxon>
    </lineage>
</organism>
<keyword evidence="3" id="KW-1185">Reference proteome</keyword>
<dbReference type="PANTHER" id="PTHR13258">
    <property type="entry name" value="SYNDETIN"/>
    <property type="match status" value="1"/>
</dbReference>
<accession>A0A835HB65</accession>